<dbReference type="Proteomes" id="UP000694892">
    <property type="component" value="Chromosome 8S"/>
</dbReference>
<name>A0A974C476_XENLA</name>
<gene>
    <name evidence="1" type="ORF">XELAEV_18042401mg</name>
</gene>
<proteinExistence type="predicted"/>
<evidence type="ECO:0000313" key="1">
    <source>
        <dbReference type="EMBL" id="OCT66146.1"/>
    </source>
</evidence>
<accession>A0A974C476</accession>
<dbReference type="AlphaFoldDB" id="A0A974C476"/>
<reference evidence="2" key="1">
    <citation type="journal article" date="2016" name="Nature">
        <title>Genome evolution in the allotetraploid frog Xenopus laevis.</title>
        <authorList>
            <person name="Session A.M."/>
            <person name="Uno Y."/>
            <person name="Kwon T."/>
            <person name="Chapman J.A."/>
            <person name="Toyoda A."/>
            <person name="Takahashi S."/>
            <person name="Fukui A."/>
            <person name="Hikosaka A."/>
            <person name="Suzuki A."/>
            <person name="Kondo M."/>
            <person name="van Heeringen S.J."/>
            <person name="Quigley I."/>
            <person name="Heinz S."/>
            <person name="Ogino H."/>
            <person name="Ochi H."/>
            <person name="Hellsten U."/>
            <person name="Lyons J.B."/>
            <person name="Simakov O."/>
            <person name="Putnam N."/>
            <person name="Stites J."/>
            <person name="Kuroki Y."/>
            <person name="Tanaka T."/>
            <person name="Michiue T."/>
            <person name="Watanabe M."/>
            <person name="Bogdanovic O."/>
            <person name="Lister R."/>
            <person name="Georgiou G."/>
            <person name="Paranjpe S.S."/>
            <person name="van Kruijsbergen I."/>
            <person name="Shu S."/>
            <person name="Carlson J."/>
            <person name="Kinoshita T."/>
            <person name="Ohta Y."/>
            <person name="Mawaribuchi S."/>
            <person name="Jenkins J."/>
            <person name="Grimwood J."/>
            <person name="Schmutz J."/>
            <person name="Mitros T."/>
            <person name="Mozaffari S.V."/>
            <person name="Suzuki Y."/>
            <person name="Haramoto Y."/>
            <person name="Yamamoto T.S."/>
            <person name="Takagi C."/>
            <person name="Heald R."/>
            <person name="Miller K."/>
            <person name="Haudenschild C."/>
            <person name="Kitzman J."/>
            <person name="Nakayama T."/>
            <person name="Izutsu Y."/>
            <person name="Robert J."/>
            <person name="Fortriede J."/>
            <person name="Burns K."/>
            <person name="Lotay V."/>
            <person name="Karimi K."/>
            <person name="Yasuoka Y."/>
            <person name="Dichmann D.S."/>
            <person name="Flajnik M.F."/>
            <person name="Houston D.W."/>
            <person name="Shendure J."/>
            <person name="DuPasquier L."/>
            <person name="Vize P.D."/>
            <person name="Zorn A.M."/>
            <person name="Ito M."/>
            <person name="Marcotte E.M."/>
            <person name="Wallingford J.B."/>
            <person name="Ito Y."/>
            <person name="Asashima M."/>
            <person name="Ueno N."/>
            <person name="Matsuda Y."/>
            <person name="Veenstra G.J."/>
            <person name="Fujiyama A."/>
            <person name="Harland R.M."/>
            <person name="Taira M."/>
            <person name="Rokhsar D.S."/>
        </authorList>
    </citation>
    <scope>NUCLEOTIDE SEQUENCE [LARGE SCALE GENOMIC DNA]</scope>
    <source>
        <strain evidence="2">J</strain>
    </source>
</reference>
<sequence length="67" mass="8222">MWSHLCEAARRKYAALVRSRRRQRNILHHGHFTILEMGTTCKTLLFQYTINRRMAKNIHCWHDYEHL</sequence>
<dbReference type="EMBL" id="CM004481">
    <property type="protein sequence ID" value="OCT66146.1"/>
    <property type="molecule type" value="Genomic_DNA"/>
</dbReference>
<organism evidence="1 2">
    <name type="scientific">Xenopus laevis</name>
    <name type="common">African clawed frog</name>
    <dbReference type="NCBI Taxonomy" id="8355"/>
    <lineage>
        <taxon>Eukaryota</taxon>
        <taxon>Metazoa</taxon>
        <taxon>Chordata</taxon>
        <taxon>Craniata</taxon>
        <taxon>Vertebrata</taxon>
        <taxon>Euteleostomi</taxon>
        <taxon>Amphibia</taxon>
        <taxon>Batrachia</taxon>
        <taxon>Anura</taxon>
        <taxon>Pipoidea</taxon>
        <taxon>Pipidae</taxon>
        <taxon>Xenopodinae</taxon>
        <taxon>Xenopus</taxon>
        <taxon>Xenopus</taxon>
    </lineage>
</organism>
<evidence type="ECO:0000313" key="2">
    <source>
        <dbReference type="Proteomes" id="UP000694892"/>
    </source>
</evidence>
<protein>
    <submittedName>
        <fullName evidence="1">Uncharacterized protein</fullName>
    </submittedName>
</protein>